<sequence>HGLHWIQHESGRHQDSSDCCNVEILTLGELKVRYHDCFATLVQMVVRHQDDRGRVVVMLPVPSSPAVNSERPMERHSQASLKTTRRHARPVFYGIQEEDFRTKTMLEVRGSAHRRL</sequence>
<dbReference type="EMBL" id="JAHQIW010007129">
    <property type="protein sequence ID" value="KAJ1372346.1"/>
    <property type="molecule type" value="Genomic_DNA"/>
</dbReference>
<proteinExistence type="predicted"/>
<protein>
    <submittedName>
        <fullName evidence="2">Uncharacterized protein</fullName>
    </submittedName>
</protein>
<feature type="region of interest" description="Disordered" evidence="1">
    <location>
        <begin position="64"/>
        <end position="84"/>
    </location>
</feature>
<dbReference type="Proteomes" id="UP001196413">
    <property type="component" value="Unassembled WGS sequence"/>
</dbReference>
<name>A0AAD5RA74_PARTN</name>
<evidence type="ECO:0000313" key="3">
    <source>
        <dbReference type="Proteomes" id="UP001196413"/>
    </source>
</evidence>
<reference evidence="2" key="1">
    <citation type="submission" date="2021-06" db="EMBL/GenBank/DDBJ databases">
        <title>Parelaphostrongylus tenuis whole genome reference sequence.</title>
        <authorList>
            <person name="Garwood T.J."/>
            <person name="Larsen P.A."/>
            <person name="Fountain-Jones N.M."/>
            <person name="Garbe J.R."/>
            <person name="Macchietto M.G."/>
            <person name="Kania S.A."/>
            <person name="Gerhold R.W."/>
            <person name="Richards J.E."/>
            <person name="Wolf T.M."/>
        </authorList>
    </citation>
    <scope>NUCLEOTIDE SEQUENCE</scope>
    <source>
        <strain evidence="2">MNPRO001-30</strain>
        <tissue evidence="2">Meninges</tissue>
    </source>
</reference>
<evidence type="ECO:0000256" key="1">
    <source>
        <dbReference type="SAM" id="MobiDB-lite"/>
    </source>
</evidence>
<comment type="caution">
    <text evidence="2">The sequence shown here is derived from an EMBL/GenBank/DDBJ whole genome shotgun (WGS) entry which is preliminary data.</text>
</comment>
<keyword evidence="3" id="KW-1185">Reference proteome</keyword>
<evidence type="ECO:0000313" key="2">
    <source>
        <dbReference type="EMBL" id="KAJ1372346.1"/>
    </source>
</evidence>
<accession>A0AAD5RA74</accession>
<feature type="non-terminal residue" evidence="2">
    <location>
        <position position="116"/>
    </location>
</feature>
<organism evidence="2 3">
    <name type="scientific">Parelaphostrongylus tenuis</name>
    <name type="common">Meningeal worm</name>
    <dbReference type="NCBI Taxonomy" id="148309"/>
    <lineage>
        <taxon>Eukaryota</taxon>
        <taxon>Metazoa</taxon>
        <taxon>Ecdysozoa</taxon>
        <taxon>Nematoda</taxon>
        <taxon>Chromadorea</taxon>
        <taxon>Rhabditida</taxon>
        <taxon>Rhabditina</taxon>
        <taxon>Rhabditomorpha</taxon>
        <taxon>Strongyloidea</taxon>
        <taxon>Metastrongylidae</taxon>
        <taxon>Parelaphostrongylus</taxon>
    </lineage>
</organism>
<gene>
    <name evidence="2" type="ORF">KIN20_034483</name>
</gene>
<dbReference type="AlphaFoldDB" id="A0AAD5RA74"/>